<dbReference type="Gene3D" id="1.10.20.10">
    <property type="entry name" value="Histone, subunit A"/>
    <property type="match status" value="1"/>
</dbReference>
<proteinExistence type="inferred from homology"/>
<keyword evidence="10" id="KW-1185">Reference proteome</keyword>
<evidence type="ECO:0000256" key="4">
    <source>
        <dbReference type="ARBA" id="ARBA00022838"/>
    </source>
</evidence>
<evidence type="ECO:0000256" key="5">
    <source>
        <dbReference type="ARBA" id="ARBA00023242"/>
    </source>
</evidence>
<dbReference type="RefSeq" id="XP_013314919.1">
    <property type="nucleotide sequence ID" value="XM_013459465.1"/>
</dbReference>
<dbReference type="InterPro" id="IPR052484">
    <property type="entry name" value="CENP-W/WIP1"/>
</dbReference>
<feature type="domain" description="Transcription factor CBF/NF-Y/archaeal histone" evidence="8">
    <location>
        <begin position="9"/>
        <end position="68"/>
    </location>
</feature>
<evidence type="ECO:0000259" key="8">
    <source>
        <dbReference type="Pfam" id="PF00808"/>
    </source>
</evidence>
<name>A0A0D2EI61_9EURO</name>
<dbReference type="InterPro" id="IPR003958">
    <property type="entry name" value="CBFA_NFYB_domain"/>
</dbReference>
<dbReference type="EMBL" id="KN847320">
    <property type="protein sequence ID" value="KIW54335.1"/>
    <property type="molecule type" value="Genomic_DNA"/>
</dbReference>
<dbReference type="PANTHER" id="PTHR34832">
    <property type="entry name" value="CENTROMERE PROTEIN W"/>
    <property type="match status" value="1"/>
</dbReference>
<dbReference type="GeneID" id="25328607"/>
<evidence type="ECO:0000256" key="2">
    <source>
        <dbReference type="ARBA" id="ARBA00004629"/>
    </source>
</evidence>
<evidence type="ECO:0000256" key="1">
    <source>
        <dbReference type="ARBA" id="ARBA00004123"/>
    </source>
</evidence>
<dbReference type="GO" id="GO:0000776">
    <property type="term" value="C:kinetochore"/>
    <property type="evidence" value="ECO:0007669"/>
    <property type="project" value="UniProtKB-KW"/>
</dbReference>
<dbReference type="GO" id="GO:0007059">
    <property type="term" value="P:chromosome segregation"/>
    <property type="evidence" value="ECO:0007669"/>
    <property type="project" value="TreeGrafter"/>
</dbReference>
<dbReference type="STRING" id="348802.A0A0D2EI61"/>
<keyword evidence="5" id="KW-0539">Nucleus</keyword>
<accession>A0A0D2EI61</accession>
<comment type="similarity">
    <text evidence="7">Belongs to the CENP-W/WIP1 family.</text>
</comment>
<dbReference type="Pfam" id="PF00808">
    <property type="entry name" value="CBFD_NFYB_HMF"/>
    <property type="match status" value="1"/>
</dbReference>
<dbReference type="InterPro" id="IPR009072">
    <property type="entry name" value="Histone-fold"/>
</dbReference>
<comment type="subcellular location">
    <subcellularLocation>
        <location evidence="2">Chromosome</location>
        <location evidence="2">Centromere</location>
        <location evidence="2">Kinetochore</location>
    </subcellularLocation>
    <subcellularLocation>
        <location evidence="1">Nucleus</location>
    </subcellularLocation>
</comment>
<gene>
    <name evidence="9" type="ORF">PV05_06699</name>
</gene>
<keyword evidence="4" id="KW-0995">Kinetochore</keyword>
<dbReference type="HOGENOM" id="CLU_159428_1_0_1"/>
<dbReference type="GO" id="GO:0046982">
    <property type="term" value="F:protein heterodimerization activity"/>
    <property type="evidence" value="ECO:0007669"/>
    <property type="project" value="InterPro"/>
</dbReference>
<dbReference type="SUPFAM" id="SSF47113">
    <property type="entry name" value="Histone-fold"/>
    <property type="match status" value="1"/>
</dbReference>
<dbReference type="OrthoDB" id="2543597at2759"/>
<dbReference type="AlphaFoldDB" id="A0A0D2EI61"/>
<evidence type="ECO:0000256" key="6">
    <source>
        <dbReference type="ARBA" id="ARBA00023328"/>
    </source>
</evidence>
<dbReference type="Proteomes" id="UP000054342">
    <property type="component" value="Unassembled WGS sequence"/>
</dbReference>
<dbReference type="PANTHER" id="PTHR34832:SF1">
    <property type="entry name" value="CENTROMERE PROTEIN W"/>
    <property type="match status" value="1"/>
</dbReference>
<dbReference type="GO" id="GO:0000278">
    <property type="term" value="P:mitotic cell cycle"/>
    <property type="evidence" value="ECO:0007669"/>
    <property type="project" value="TreeGrafter"/>
</dbReference>
<keyword evidence="6" id="KW-0137">Centromere</keyword>
<evidence type="ECO:0000256" key="3">
    <source>
        <dbReference type="ARBA" id="ARBA00022454"/>
    </source>
</evidence>
<dbReference type="GO" id="GO:0051382">
    <property type="term" value="P:kinetochore assembly"/>
    <property type="evidence" value="ECO:0007669"/>
    <property type="project" value="TreeGrafter"/>
</dbReference>
<evidence type="ECO:0000256" key="7">
    <source>
        <dbReference type="ARBA" id="ARBA00038432"/>
    </source>
</evidence>
<protein>
    <recommendedName>
        <fullName evidence="8">Transcription factor CBF/NF-Y/archaeal histone domain-containing protein</fullName>
    </recommendedName>
</protein>
<evidence type="ECO:0000313" key="9">
    <source>
        <dbReference type="EMBL" id="KIW54335.1"/>
    </source>
</evidence>
<evidence type="ECO:0000313" key="10">
    <source>
        <dbReference type="Proteomes" id="UP000054342"/>
    </source>
</evidence>
<reference evidence="9 10" key="1">
    <citation type="submission" date="2015-01" db="EMBL/GenBank/DDBJ databases">
        <title>The Genome Sequence of Exophiala xenobiotica CBS118157.</title>
        <authorList>
            <consortium name="The Broad Institute Genomics Platform"/>
            <person name="Cuomo C."/>
            <person name="de Hoog S."/>
            <person name="Gorbushina A."/>
            <person name="Stielow B."/>
            <person name="Teixiera M."/>
            <person name="Abouelleil A."/>
            <person name="Chapman S.B."/>
            <person name="Priest M."/>
            <person name="Young S.K."/>
            <person name="Wortman J."/>
            <person name="Nusbaum C."/>
            <person name="Birren B."/>
        </authorList>
    </citation>
    <scope>NUCLEOTIDE SEQUENCE [LARGE SCALE GENOMIC DNA]</scope>
    <source>
        <strain evidence="9 10">CBS 118157</strain>
    </source>
</reference>
<keyword evidence="3" id="KW-0158">Chromosome</keyword>
<dbReference type="CDD" id="cd13732">
    <property type="entry name" value="HFD_CENP-W"/>
    <property type="match status" value="1"/>
</dbReference>
<organism evidence="9 10">
    <name type="scientific">Exophiala xenobiotica</name>
    <dbReference type="NCBI Taxonomy" id="348802"/>
    <lineage>
        <taxon>Eukaryota</taxon>
        <taxon>Fungi</taxon>
        <taxon>Dikarya</taxon>
        <taxon>Ascomycota</taxon>
        <taxon>Pezizomycotina</taxon>
        <taxon>Eurotiomycetes</taxon>
        <taxon>Chaetothyriomycetidae</taxon>
        <taxon>Chaetothyriales</taxon>
        <taxon>Herpotrichiellaceae</taxon>
        <taxon>Exophiala</taxon>
    </lineage>
</organism>
<sequence length="78" mass="8881">MAPGKKSYPRATLRKILRAHSRKKVGKGVDSLVYLDYVLFIEELMQNATRKARVDGEKTIAAKDIRKATMTSLRRFKG</sequence>
<dbReference type="GO" id="GO:0005654">
    <property type="term" value="C:nucleoplasm"/>
    <property type="evidence" value="ECO:0007669"/>
    <property type="project" value="TreeGrafter"/>
</dbReference>